<dbReference type="EMBL" id="SMLK01000009">
    <property type="protein sequence ID" value="TFY97024.1"/>
    <property type="molecule type" value="Genomic_DNA"/>
</dbReference>
<dbReference type="PRINTS" id="PR00038">
    <property type="entry name" value="HTHLUXR"/>
</dbReference>
<dbReference type="SMART" id="SM00421">
    <property type="entry name" value="HTH_LUXR"/>
    <property type="match status" value="1"/>
</dbReference>
<organism evidence="3 4">
    <name type="scientific">Ramlibacter humi</name>
    <dbReference type="NCBI Taxonomy" id="2530451"/>
    <lineage>
        <taxon>Bacteria</taxon>
        <taxon>Pseudomonadati</taxon>
        <taxon>Pseudomonadota</taxon>
        <taxon>Betaproteobacteria</taxon>
        <taxon>Burkholderiales</taxon>
        <taxon>Comamonadaceae</taxon>
        <taxon>Ramlibacter</taxon>
    </lineage>
</organism>
<dbReference type="Gene3D" id="1.10.10.10">
    <property type="entry name" value="Winged helix-like DNA-binding domain superfamily/Winged helix DNA-binding domain"/>
    <property type="match status" value="1"/>
</dbReference>
<accession>A0A4Z0BFX2</accession>
<evidence type="ECO:0000259" key="2">
    <source>
        <dbReference type="PROSITE" id="PS50043"/>
    </source>
</evidence>
<evidence type="ECO:0000256" key="1">
    <source>
        <dbReference type="ARBA" id="ARBA00023125"/>
    </source>
</evidence>
<dbReference type="GO" id="GO:0006355">
    <property type="term" value="P:regulation of DNA-templated transcription"/>
    <property type="evidence" value="ECO:0007669"/>
    <property type="project" value="InterPro"/>
</dbReference>
<dbReference type="Proteomes" id="UP000297839">
    <property type="component" value="Unassembled WGS sequence"/>
</dbReference>
<dbReference type="GO" id="GO:0003677">
    <property type="term" value="F:DNA binding"/>
    <property type="evidence" value="ECO:0007669"/>
    <property type="project" value="UniProtKB-KW"/>
</dbReference>
<dbReference type="InterPro" id="IPR036388">
    <property type="entry name" value="WH-like_DNA-bd_sf"/>
</dbReference>
<dbReference type="PANTHER" id="PTHR43214">
    <property type="entry name" value="TWO-COMPONENT RESPONSE REGULATOR"/>
    <property type="match status" value="1"/>
</dbReference>
<feature type="domain" description="HTH luxR-type" evidence="2">
    <location>
        <begin position="196"/>
        <end position="261"/>
    </location>
</feature>
<name>A0A4Z0BFX2_9BURK</name>
<gene>
    <name evidence="3" type="ORF">EZ216_19360</name>
</gene>
<keyword evidence="1" id="KW-0238">DNA-binding</keyword>
<evidence type="ECO:0000313" key="3">
    <source>
        <dbReference type="EMBL" id="TFY97024.1"/>
    </source>
</evidence>
<dbReference type="SUPFAM" id="SSF52172">
    <property type="entry name" value="CheY-like"/>
    <property type="match status" value="1"/>
</dbReference>
<dbReference type="SUPFAM" id="SSF46894">
    <property type="entry name" value="C-terminal effector domain of the bipartite response regulators"/>
    <property type="match status" value="1"/>
</dbReference>
<dbReference type="PROSITE" id="PS50043">
    <property type="entry name" value="HTH_LUXR_2"/>
    <property type="match status" value="1"/>
</dbReference>
<dbReference type="InterPro" id="IPR016032">
    <property type="entry name" value="Sig_transdc_resp-reg_C-effctor"/>
</dbReference>
<dbReference type="InterPro" id="IPR011006">
    <property type="entry name" value="CheY-like_superfamily"/>
</dbReference>
<protein>
    <submittedName>
        <fullName evidence="3">Response regulator transcription factor</fullName>
    </submittedName>
</protein>
<sequence>MSVVNACETVIERPANDRFLNWIHLLTSDQEMEQLNPLATPRDARRAPVQRCKILVASDHSIIRHGLKLMFNAATSHVLVDDARPMREISDAIAFHRPDVVIADVSTGTEGVNALAQAFGDQPPPARLLLLYPPCTIPGTGMFSVLRGFAGVSASDDAMELLGALQALLRDEVRTDDEGGETASDFAPLAPASAGPVVDGIRITPREREVIQLITQGLCNKRIARALNISLTTVRTHRQRLMSKLGLRNSVEVAQFGARAFGEGTLSRGAF</sequence>
<dbReference type="OrthoDB" id="9816469at2"/>
<dbReference type="CDD" id="cd06170">
    <property type="entry name" value="LuxR_C_like"/>
    <property type="match status" value="1"/>
</dbReference>
<comment type="caution">
    <text evidence="3">The sequence shown here is derived from an EMBL/GenBank/DDBJ whole genome shotgun (WGS) entry which is preliminary data.</text>
</comment>
<dbReference type="AlphaFoldDB" id="A0A4Z0BFX2"/>
<dbReference type="Gene3D" id="3.40.50.2300">
    <property type="match status" value="1"/>
</dbReference>
<dbReference type="Pfam" id="PF00196">
    <property type="entry name" value="GerE"/>
    <property type="match status" value="1"/>
</dbReference>
<dbReference type="PANTHER" id="PTHR43214:SF43">
    <property type="entry name" value="TWO-COMPONENT RESPONSE REGULATOR"/>
    <property type="match status" value="1"/>
</dbReference>
<dbReference type="PROSITE" id="PS00622">
    <property type="entry name" value="HTH_LUXR_1"/>
    <property type="match status" value="1"/>
</dbReference>
<reference evidence="3 4" key="1">
    <citation type="submission" date="2019-03" db="EMBL/GenBank/DDBJ databases">
        <title>Ramlibacter sp. 18x22-1, whole genome shotgun sequence.</title>
        <authorList>
            <person name="Zhang X."/>
            <person name="Feng G."/>
            <person name="Zhu H."/>
        </authorList>
    </citation>
    <scope>NUCLEOTIDE SEQUENCE [LARGE SCALE GENOMIC DNA]</scope>
    <source>
        <strain evidence="3 4">18x22-1</strain>
    </source>
</reference>
<proteinExistence type="predicted"/>
<dbReference type="InterPro" id="IPR039420">
    <property type="entry name" value="WalR-like"/>
</dbReference>
<dbReference type="InterPro" id="IPR000792">
    <property type="entry name" value="Tscrpt_reg_LuxR_C"/>
</dbReference>
<keyword evidence="4" id="KW-1185">Reference proteome</keyword>
<evidence type="ECO:0000313" key="4">
    <source>
        <dbReference type="Proteomes" id="UP000297839"/>
    </source>
</evidence>